<dbReference type="EMBL" id="MVGC01003376">
    <property type="protein sequence ID" value="RJE16657.1"/>
    <property type="molecule type" value="Genomic_DNA"/>
</dbReference>
<dbReference type="PANTHER" id="PTHR45728">
    <property type="entry name" value="ACETYL-COA CARBOXYLASE, ISOFORM A"/>
    <property type="match status" value="1"/>
</dbReference>
<name>A0A3A2Z5M3_9EURO</name>
<dbReference type="STRING" id="2070753.A0A3A2Z5M3"/>
<feature type="domain" description="Acetyl-CoA carboxylase central" evidence="1">
    <location>
        <begin position="1"/>
        <end position="98"/>
    </location>
</feature>
<dbReference type="AlphaFoldDB" id="A0A3A2Z5M3"/>
<evidence type="ECO:0000259" key="1">
    <source>
        <dbReference type="Pfam" id="PF08326"/>
    </source>
</evidence>
<gene>
    <name evidence="2" type="ORF">PHISCL_11006</name>
</gene>
<feature type="non-terminal residue" evidence="2">
    <location>
        <position position="1"/>
    </location>
</feature>
<accession>A0A3A2Z5M3</accession>
<evidence type="ECO:0000313" key="2">
    <source>
        <dbReference type="EMBL" id="RJE16657.1"/>
    </source>
</evidence>
<keyword evidence="3" id="KW-1185">Reference proteome</keyword>
<dbReference type="Proteomes" id="UP000266188">
    <property type="component" value="Unassembled WGS sequence"/>
</dbReference>
<dbReference type="PANTHER" id="PTHR45728:SF3">
    <property type="entry name" value="ACETYL-COA CARBOXYLASE"/>
    <property type="match status" value="1"/>
</dbReference>
<dbReference type="InterPro" id="IPR013537">
    <property type="entry name" value="AcCoA_COase_cen"/>
</dbReference>
<protein>
    <submittedName>
        <fullName evidence="2">Acetyl-CoA carboxylase</fullName>
    </submittedName>
</protein>
<feature type="non-terminal residue" evidence="2">
    <location>
        <position position="98"/>
    </location>
</feature>
<proteinExistence type="predicted"/>
<dbReference type="GO" id="GO:0006633">
    <property type="term" value="P:fatty acid biosynthetic process"/>
    <property type="evidence" value="ECO:0007669"/>
    <property type="project" value="InterPro"/>
</dbReference>
<dbReference type="GO" id="GO:0005739">
    <property type="term" value="C:mitochondrion"/>
    <property type="evidence" value="ECO:0007669"/>
    <property type="project" value="TreeGrafter"/>
</dbReference>
<dbReference type="Pfam" id="PF08326">
    <property type="entry name" value="ACC_central"/>
    <property type="match status" value="1"/>
</dbReference>
<comment type="caution">
    <text evidence="2">The sequence shown here is derived from an EMBL/GenBank/DDBJ whole genome shotgun (WGS) entry which is preliminary data.</text>
</comment>
<dbReference type="GO" id="GO:0005524">
    <property type="term" value="F:ATP binding"/>
    <property type="evidence" value="ECO:0007669"/>
    <property type="project" value="InterPro"/>
</dbReference>
<organism evidence="2 3">
    <name type="scientific">Aspergillus sclerotialis</name>
    <dbReference type="NCBI Taxonomy" id="2070753"/>
    <lineage>
        <taxon>Eukaryota</taxon>
        <taxon>Fungi</taxon>
        <taxon>Dikarya</taxon>
        <taxon>Ascomycota</taxon>
        <taxon>Pezizomycotina</taxon>
        <taxon>Eurotiomycetes</taxon>
        <taxon>Eurotiomycetidae</taxon>
        <taxon>Eurotiales</taxon>
        <taxon>Aspergillaceae</taxon>
        <taxon>Aspergillus</taxon>
        <taxon>Aspergillus subgen. Polypaecilum</taxon>
    </lineage>
</organism>
<dbReference type="InterPro" id="IPR049076">
    <property type="entry name" value="ACCA"/>
</dbReference>
<evidence type="ECO:0000313" key="3">
    <source>
        <dbReference type="Proteomes" id="UP000266188"/>
    </source>
</evidence>
<dbReference type="GO" id="GO:0003989">
    <property type="term" value="F:acetyl-CoA carboxylase activity"/>
    <property type="evidence" value="ECO:0007669"/>
    <property type="project" value="InterPro"/>
</dbReference>
<sequence>YYEVEKLFCGRNTRDEDSILKLREENKDDIMSVIRTVLSHSRIGSKNNLILAILAMYRPNQPNVGNVGKHFKPILKKFTEIESRAAAKVSLKAREVLI</sequence>
<reference evidence="3" key="1">
    <citation type="submission" date="2017-02" db="EMBL/GenBank/DDBJ databases">
        <authorList>
            <person name="Tafer H."/>
            <person name="Lopandic K."/>
        </authorList>
    </citation>
    <scope>NUCLEOTIDE SEQUENCE [LARGE SCALE GENOMIC DNA]</scope>
    <source>
        <strain evidence="3">CBS 366.77</strain>
    </source>
</reference>